<name>A0A9D9GX37_9BACL</name>
<proteinExistence type="predicted"/>
<reference evidence="1" key="1">
    <citation type="submission" date="2020-10" db="EMBL/GenBank/DDBJ databases">
        <authorList>
            <person name="Gilroy R."/>
        </authorList>
    </citation>
    <scope>NUCLEOTIDE SEQUENCE</scope>
    <source>
        <strain evidence="1">11159</strain>
    </source>
</reference>
<accession>A0A9D9GX37</accession>
<dbReference type="EMBL" id="JADIMY010000063">
    <property type="protein sequence ID" value="MBO8427477.1"/>
    <property type="molecule type" value="Genomic_DNA"/>
</dbReference>
<comment type="caution">
    <text evidence="1">The sequence shown here is derived from an EMBL/GenBank/DDBJ whole genome shotgun (WGS) entry which is preliminary data.</text>
</comment>
<organism evidence="1 2">
    <name type="scientific">Candidatus Onthovivens merdipullorum</name>
    <dbReference type="NCBI Taxonomy" id="2840889"/>
    <lineage>
        <taxon>Bacteria</taxon>
        <taxon>Bacillati</taxon>
        <taxon>Bacillota</taxon>
        <taxon>Bacilli</taxon>
        <taxon>Bacillales</taxon>
        <taxon>Candidatus Onthovivens</taxon>
    </lineage>
</organism>
<evidence type="ECO:0000313" key="1">
    <source>
        <dbReference type="EMBL" id="MBO8427477.1"/>
    </source>
</evidence>
<sequence length="81" mass="9694">MATRKQIKIRKKTNELIDDACKFMKKKLNERVMICNAINWENVEDNYVIPKEILCALLKECENQYCWLANKKNVNNIYNQI</sequence>
<dbReference type="Proteomes" id="UP000823613">
    <property type="component" value="Unassembled WGS sequence"/>
</dbReference>
<evidence type="ECO:0000313" key="2">
    <source>
        <dbReference type="Proteomes" id="UP000823613"/>
    </source>
</evidence>
<reference evidence="1" key="2">
    <citation type="journal article" date="2021" name="PeerJ">
        <title>Extensive microbial diversity within the chicken gut microbiome revealed by metagenomics and culture.</title>
        <authorList>
            <person name="Gilroy R."/>
            <person name="Ravi A."/>
            <person name="Getino M."/>
            <person name="Pursley I."/>
            <person name="Horton D.L."/>
            <person name="Alikhan N.F."/>
            <person name="Baker D."/>
            <person name="Gharbi K."/>
            <person name="Hall N."/>
            <person name="Watson M."/>
            <person name="Adriaenssens E.M."/>
            <person name="Foster-Nyarko E."/>
            <person name="Jarju S."/>
            <person name="Secka A."/>
            <person name="Antonio M."/>
            <person name="Oren A."/>
            <person name="Chaudhuri R.R."/>
            <person name="La Ragione R."/>
            <person name="Hildebrand F."/>
            <person name="Pallen M.J."/>
        </authorList>
    </citation>
    <scope>NUCLEOTIDE SEQUENCE</scope>
    <source>
        <strain evidence="1">11159</strain>
    </source>
</reference>
<protein>
    <submittedName>
        <fullName evidence="1">Uncharacterized protein</fullName>
    </submittedName>
</protein>
<gene>
    <name evidence="1" type="ORF">IAC58_02820</name>
</gene>
<dbReference type="AlphaFoldDB" id="A0A9D9GX37"/>